<comment type="subcellular location">
    <subcellularLocation>
        <location evidence="9">Cytoplasm</location>
    </subcellularLocation>
</comment>
<feature type="short sequence motif" description="'KMSKS' region" evidence="9">
    <location>
        <begin position="543"/>
        <end position="547"/>
    </location>
</feature>
<comment type="catalytic activity">
    <reaction evidence="8 9">
        <text>tRNA(Val) + L-valine + ATP = L-valyl-tRNA(Val) + AMP + diphosphate</text>
        <dbReference type="Rhea" id="RHEA:10704"/>
        <dbReference type="Rhea" id="RHEA-COMP:9672"/>
        <dbReference type="Rhea" id="RHEA-COMP:9708"/>
        <dbReference type="ChEBI" id="CHEBI:30616"/>
        <dbReference type="ChEBI" id="CHEBI:33019"/>
        <dbReference type="ChEBI" id="CHEBI:57762"/>
        <dbReference type="ChEBI" id="CHEBI:78442"/>
        <dbReference type="ChEBI" id="CHEBI:78537"/>
        <dbReference type="ChEBI" id="CHEBI:456215"/>
        <dbReference type="EC" id="6.1.1.9"/>
    </reaction>
</comment>
<dbReference type="Gene3D" id="3.90.740.10">
    <property type="entry name" value="Valyl/Leucyl/Isoleucyl-tRNA synthetase, editing domain"/>
    <property type="match status" value="1"/>
</dbReference>
<sequence length="887" mass="102349">MLNEGIFMQEKTNTTYNPKEIEEKYYRFWEESGYFEINGNEKIQKANKNFCIMLPPPNVTGSLHIGHALNHTLIDIIVRYKRMQGFKTLWQPGLDHAGIATQNVVEKQLLAQGIKKEEIGREAFIQKVWAWKEQSGGMILKQMRKLGSSPAWSRTRFTMDEGLQNAVKEVFVKLYNEGLIIQDKYLVNWCTHDGALSDIEVEYKENNGKLYYLRYFLEDSKDYIIVATTRPETYFGDTAVMVNPEDSRYSHLIGKKVILPLLNKAIPIIADSHVDMEFGTGAVKVTPAHDTNDYEVGKRHNLEQITIFDKKGILNEFAGEFEGLERLEAREKIIAKLQETGFIEKIEDYKNQVGHCYRCGNVVEPYISKQWFLKKEIAAKAIEKINANQSNFFPPQWKNNYNAWMKELRDWCISRQLWWGHQIPVFYCDSCSNKWASAKTQLQCPKCQSTNIHQDPDVLDTWFSSALWAFSTLGYGNGKWGEGTLWQKDDLQNFYPNSLLITGFDILFFWVARMLMMGEHFLLELPFPNIYLHALVRDENGQKMSKSKGNVVDPLELIEKYSADVLRFTLATLCAQGRDVKLSSNQLEISKNFTNKLYNATNFLLLNAQKFPNLSDIQTPKTPLGKYMAELLSKTIQEVHQHLESYRFNDGANALYRFLWGEFCDWGIEFSKADKDSILELGAIFKESMLLLHPYMPFISEYLWHKLDGSTLEESGSIMVKPYPTFAYCDHSNLQIFELISDSIISIRRAKTTIELANQKIPKAYIKSNIAISKDFAPTFVKYVSKLAKVEEIEITSQKIPHCIVDITEKVESYIPIQEINLTPIISRLEKQQEKTQKEIIKLQSMLKNEKFIANAPAQVLETNKKALIEQEEKLIKIQAELKSLKG</sequence>
<keyword evidence="7 9" id="KW-0030">Aminoacyl-tRNA synthetase</keyword>
<dbReference type="PANTHER" id="PTHR11946">
    <property type="entry name" value="VALYL-TRNA SYNTHETASES"/>
    <property type="match status" value="1"/>
</dbReference>
<dbReference type="HOGENOM" id="CLU_001493_0_2_7"/>
<dbReference type="PROSITE" id="PS00178">
    <property type="entry name" value="AA_TRNA_LIGASE_I"/>
    <property type="match status" value="1"/>
</dbReference>
<protein>
    <recommendedName>
        <fullName evidence="9">Valine--tRNA ligase</fullName>
        <ecNumber evidence="9">6.1.1.9</ecNumber>
    </recommendedName>
    <alternativeName>
        <fullName evidence="9">Valyl-tRNA synthetase</fullName>
        <shortName evidence="9">ValRS</shortName>
    </alternativeName>
</protein>
<proteinExistence type="inferred from homology"/>
<name>C5EY27_9HELI</name>
<comment type="similarity">
    <text evidence="9">Belongs to the class-I aminoacyl-tRNA synthetase family. ValS type 1 subfamily.</text>
</comment>
<dbReference type="FunFam" id="3.90.740.10:FF:000005">
    <property type="entry name" value="Valine--tRNA ligase, mitochondrial"/>
    <property type="match status" value="1"/>
</dbReference>
<keyword evidence="4 9" id="KW-0067">ATP-binding</keyword>
<dbReference type="CDD" id="cd07962">
    <property type="entry name" value="Anticodon_Ia_Val"/>
    <property type="match status" value="1"/>
</dbReference>
<dbReference type="InterPro" id="IPR002300">
    <property type="entry name" value="aa-tRNA-synth_Ia"/>
</dbReference>
<evidence type="ECO:0000313" key="14">
    <source>
        <dbReference type="Proteomes" id="UP000003953"/>
    </source>
</evidence>
<dbReference type="SUPFAM" id="SSF47323">
    <property type="entry name" value="Anticodon-binding domain of a subclass of class I aminoacyl-tRNA synthetases"/>
    <property type="match status" value="1"/>
</dbReference>
<dbReference type="InterPro" id="IPR033705">
    <property type="entry name" value="Anticodon_Ia_Val"/>
</dbReference>
<evidence type="ECO:0000256" key="5">
    <source>
        <dbReference type="ARBA" id="ARBA00022917"/>
    </source>
</evidence>
<dbReference type="Gene3D" id="1.10.730.10">
    <property type="entry name" value="Isoleucyl-tRNA Synthetase, Domain 1"/>
    <property type="match status" value="1"/>
</dbReference>
<dbReference type="InterPro" id="IPR037118">
    <property type="entry name" value="Val-tRNA_synth_C_sf"/>
</dbReference>
<dbReference type="SUPFAM" id="SSF52374">
    <property type="entry name" value="Nucleotidylyl transferase"/>
    <property type="match status" value="1"/>
</dbReference>
<dbReference type="FunFam" id="3.40.50.620:FF:000382">
    <property type="entry name" value="Valine--tRNA ligase"/>
    <property type="match status" value="1"/>
</dbReference>
<evidence type="ECO:0000256" key="7">
    <source>
        <dbReference type="ARBA" id="ARBA00023146"/>
    </source>
</evidence>
<feature type="binding site" evidence="9">
    <location>
        <position position="546"/>
    </location>
    <ligand>
        <name>ATP</name>
        <dbReference type="ChEBI" id="CHEBI:30616"/>
    </ligand>
</feature>
<comment type="function">
    <text evidence="9">Catalyzes the attachment of valine to tRNA(Val). As ValRS can inadvertently accommodate and process structurally similar amino acids such as threonine, to avoid such errors, it has a 'posttransfer' editing activity that hydrolyzes mischarged Thr-tRNA(Val) in a tRNA-dependent manner.</text>
</comment>
<comment type="domain">
    <text evidence="9">ValRS has two distinct active sites: one for aminoacylation and one for editing. The misactivated threonine is translocated from the active site to the editing site.</text>
</comment>
<evidence type="ECO:0000256" key="8">
    <source>
        <dbReference type="ARBA" id="ARBA00047552"/>
    </source>
</evidence>
<reference evidence="14" key="1">
    <citation type="journal article" date="2014" name="Genome Announc.">
        <title>Draft genome sequences of six enterohepatic helicobacter species isolated from humans and one from rhesus macaques.</title>
        <authorList>
            <person name="Shen Z."/>
            <person name="Sheh A."/>
            <person name="Young S.K."/>
            <person name="Abouelliel A."/>
            <person name="Ward D.V."/>
            <person name="Earl A.M."/>
            <person name="Fox J.G."/>
        </authorList>
    </citation>
    <scope>NUCLEOTIDE SEQUENCE [LARGE SCALE GENOMIC DNA]</scope>
    <source>
        <strain evidence="14">MIT 98-5489</strain>
    </source>
</reference>
<evidence type="ECO:0000259" key="12">
    <source>
        <dbReference type="Pfam" id="PF10458"/>
    </source>
</evidence>
<dbReference type="HAMAP" id="MF_02004">
    <property type="entry name" value="Val_tRNA_synth_type1"/>
    <property type="match status" value="1"/>
</dbReference>
<dbReference type="InterPro" id="IPR009008">
    <property type="entry name" value="Val/Leu/Ile-tRNA-synth_edit"/>
</dbReference>
<dbReference type="InterPro" id="IPR002303">
    <property type="entry name" value="Valyl-tRNA_ligase"/>
</dbReference>
<dbReference type="InterPro" id="IPR019499">
    <property type="entry name" value="Val-tRNA_synth_tRNA-bd"/>
</dbReference>
<dbReference type="NCBIfam" id="NF004349">
    <property type="entry name" value="PRK05729.1"/>
    <property type="match status" value="1"/>
</dbReference>
<keyword evidence="5 9" id="KW-0648">Protein biosynthesis</keyword>
<dbReference type="SUPFAM" id="SSF50677">
    <property type="entry name" value="ValRS/IleRS/LeuRS editing domain"/>
    <property type="match status" value="1"/>
</dbReference>
<dbReference type="Pfam" id="PF00133">
    <property type="entry name" value="tRNA-synt_1"/>
    <property type="match status" value="1"/>
</dbReference>
<evidence type="ECO:0000256" key="6">
    <source>
        <dbReference type="ARBA" id="ARBA00023054"/>
    </source>
</evidence>
<feature type="domain" description="Methionyl/Valyl/Leucyl/Isoleucyl-tRNA synthetase anticodon-binding" evidence="11">
    <location>
        <begin position="626"/>
        <end position="759"/>
    </location>
</feature>
<dbReference type="EMBL" id="DS990441">
    <property type="protein sequence ID" value="EEQ62797.1"/>
    <property type="molecule type" value="Genomic_DNA"/>
</dbReference>
<dbReference type="InterPro" id="IPR010978">
    <property type="entry name" value="tRNA-bd_arm"/>
</dbReference>
<dbReference type="GO" id="GO:0002161">
    <property type="term" value="F:aminoacyl-tRNA deacylase activity"/>
    <property type="evidence" value="ECO:0007669"/>
    <property type="project" value="InterPro"/>
</dbReference>
<dbReference type="GO" id="GO:0004832">
    <property type="term" value="F:valine-tRNA ligase activity"/>
    <property type="evidence" value="ECO:0007669"/>
    <property type="project" value="UniProtKB-UniRule"/>
</dbReference>
<evidence type="ECO:0000256" key="2">
    <source>
        <dbReference type="ARBA" id="ARBA00022598"/>
    </source>
</evidence>
<keyword evidence="6 9" id="KW-0175">Coiled coil</keyword>
<comment type="subunit">
    <text evidence="9">Monomer.</text>
</comment>
<dbReference type="Pfam" id="PF08264">
    <property type="entry name" value="Anticodon_1"/>
    <property type="match status" value="1"/>
</dbReference>
<dbReference type="Gene3D" id="1.10.287.380">
    <property type="entry name" value="Valyl-tRNA synthetase, C-terminal domain"/>
    <property type="match status" value="1"/>
</dbReference>
<evidence type="ECO:0000259" key="10">
    <source>
        <dbReference type="Pfam" id="PF00133"/>
    </source>
</evidence>
<keyword evidence="3 9" id="KW-0547">Nucleotide-binding</keyword>
<dbReference type="Proteomes" id="UP000003953">
    <property type="component" value="Unassembled WGS sequence"/>
</dbReference>
<feature type="domain" description="Aminoacyl-tRNA synthetase class Ia" evidence="10">
    <location>
        <begin position="25"/>
        <end position="583"/>
    </location>
</feature>
<accession>C5EY27</accession>
<dbReference type="SUPFAM" id="SSF46589">
    <property type="entry name" value="tRNA-binding arm"/>
    <property type="match status" value="1"/>
</dbReference>
<feature type="domain" description="Valyl-tRNA synthetase tRNA-binding arm" evidence="12">
    <location>
        <begin position="826"/>
        <end position="886"/>
    </location>
</feature>
<comment type="domain">
    <text evidence="9">The C-terminal coiled-coil domain is crucial for aminoacylation activity.</text>
</comment>
<evidence type="ECO:0000256" key="4">
    <source>
        <dbReference type="ARBA" id="ARBA00022840"/>
    </source>
</evidence>
<evidence type="ECO:0000259" key="11">
    <source>
        <dbReference type="Pfam" id="PF08264"/>
    </source>
</evidence>
<dbReference type="GO" id="GO:0005829">
    <property type="term" value="C:cytosol"/>
    <property type="evidence" value="ECO:0007669"/>
    <property type="project" value="TreeGrafter"/>
</dbReference>
<dbReference type="Gene3D" id="3.40.50.620">
    <property type="entry name" value="HUPs"/>
    <property type="match status" value="2"/>
</dbReference>
<feature type="short sequence motif" description="'HIGH' region" evidence="9">
    <location>
        <begin position="57"/>
        <end position="67"/>
    </location>
</feature>
<dbReference type="PRINTS" id="PR00986">
    <property type="entry name" value="TRNASYNTHVAL"/>
</dbReference>
<dbReference type="InterPro" id="IPR014729">
    <property type="entry name" value="Rossmann-like_a/b/a_fold"/>
</dbReference>
<keyword evidence="1 9" id="KW-0963">Cytoplasm</keyword>
<dbReference type="PANTHER" id="PTHR11946:SF93">
    <property type="entry name" value="VALINE--TRNA LIGASE, CHLOROPLASTIC_MITOCHONDRIAL 2"/>
    <property type="match status" value="1"/>
</dbReference>
<dbReference type="InterPro" id="IPR009080">
    <property type="entry name" value="tRNAsynth_Ia_anticodon-bd"/>
</dbReference>
<keyword evidence="2 9" id="KW-0436">Ligase</keyword>
<dbReference type="CDD" id="cd00817">
    <property type="entry name" value="ValRS_core"/>
    <property type="match status" value="1"/>
</dbReference>
<dbReference type="GO" id="GO:0005524">
    <property type="term" value="F:ATP binding"/>
    <property type="evidence" value="ECO:0007669"/>
    <property type="project" value="UniProtKB-UniRule"/>
</dbReference>
<dbReference type="GO" id="GO:0006438">
    <property type="term" value="P:valyl-tRNA aminoacylation"/>
    <property type="evidence" value="ECO:0007669"/>
    <property type="project" value="UniProtKB-UniRule"/>
</dbReference>
<gene>
    <name evidence="9 13" type="primary">valS</name>
    <name evidence="13" type="ORF">HPMG_00254</name>
</gene>
<evidence type="ECO:0000256" key="9">
    <source>
        <dbReference type="HAMAP-Rule" id="MF_02004"/>
    </source>
</evidence>
<organism evidence="13 14">
    <name type="scientific">Helicobacter pullorum MIT 98-5489</name>
    <dbReference type="NCBI Taxonomy" id="537972"/>
    <lineage>
        <taxon>Bacteria</taxon>
        <taxon>Pseudomonadati</taxon>
        <taxon>Campylobacterota</taxon>
        <taxon>Epsilonproteobacteria</taxon>
        <taxon>Campylobacterales</taxon>
        <taxon>Helicobacteraceae</taxon>
        <taxon>Helicobacter</taxon>
    </lineage>
</organism>
<dbReference type="eggNOG" id="COG0525">
    <property type="taxonomic scope" value="Bacteria"/>
</dbReference>
<keyword evidence="14" id="KW-1185">Reference proteome</keyword>
<evidence type="ECO:0000313" key="13">
    <source>
        <dbReference type="EMBL" id="EEQ62797.1"/>
    </source>
</evidence>
<dbReference type="Pfam" id="PF10458">
    <property type="entry name" value="Val_tRNA-synt_C"/>
    <property type="match status" value="1"/>
</dbReference>
<evidence type="ECO:0000256" key="1">
    <source>
        <dbReference type="ARBA" id="ARBA00022490"/>
    </source>
</evidence>
<dbReference type="NCBIfam" id="TIGR00422">
    <property type="entry name" value="valS"/>
    <property type="match status" value="1"/>
</dbReference>
<dbReference type="InterPro" id="IPR013155">
    <property type="entry name" value="M/V/L/I-tRNA-synth_anticd-bd"/>
</dbReference>
<evidence type="ECO:0000256" key="3">
    <source>
        <dbReference type="ARBA" id="ARBA00022741"/>
    </source>
</evidence>
<dbReference type="InterPro" id="IPR001412">
    <property type="entry name" value="aa-tRNA-synth_I_CS"/>
</dbReference>
<dbReference type="AlphaFoldDB" id="C5EY27"/>
<feature type="coiled-coil region" evidence="9">
    <location>
        <begin position="826"/>
        <end position="881"/>
    </location>
</feature>
<dbReference type="EC" id="6.1.1.9" evidence="9"/>